<protein>
    <submittedName>
        <fullName evidence="2">Uncharacterized protein</fullName>
    </submittedName>
</protein>
<feature type="transmembrane region" description="Helical" evidence="1">
    <location>
        <begin position="6"/>
        <end position="25"/>
    </location>
</feature>
<organism evidence="2 3">
    <name type="scientific">Streptantibioticus ferralitis</name>
    <dbReference type="NCBI Taxonomy" id="236510"/>
    <lineage>
        <taxon>Bacteria</taxon>
        <taxon>Bacillati</taxon>
        <taxon>Actinomycetota</taxon>
        <taxon>Actinomycetes</taxon>
        <taxon>Kitasatosporales</taxon>
        <taxon>Streptomycetaceae</taxon>
        <taxon>Streptantibioticus</taxon>
    </lineage>
</organism>
<dbReference type="RefSeq" id="WP_275822793.1">
    <property type="nucleotide sequence ID" value="NZ_BAAANM010000024.1"/>
</dbReference>
<gene>
    <name evidence="2" type="ORF">P2L57_38040</name>
</gene>
<sequence>MDYVSALVPPVVMAVAFTFLVVTIIKNQGGANKAKEDAAVDAALARAEATGRAASTTASAEPQS</sequence>
<dbReference type="Proteomes" id="UP001220022">
    <property type="component" value="Unassembled WGS sequence"/>
</dbReference>
<dbReference type="EMBL" id="JARHTQ010000053">
    <property type="protein sequence ID" value="MDF2261319.1"/>
    <property type="molecule type" value="Genomic_DNA"/>
</dbReference>
<evidence type="ECO:0000313" key="2">
    <source>
        <dbReference type="EMBL" id="MDF2261319.1"/>
    </source>
</evidence>
<proteinExistence type="predicted"/>
<evidence type="ECO:0000313" key="3">
    <source>
        <dbReference type="Proteomes" id="UP001220022"/>
    </source>
</evidence>
<name>A0ABT5ZBW0_9ACTN</name>
<keyword evidence="1" id="KW-0812">Transmembrane</keyword>
<keyword evidence="1" id="KW-1133">Transmembrane helix</keyword>
<reference evidence="2 3" key="1">
    <citation type="submission" date="2023-03" db="EMBL/GenBank/DDBJ databases">
        <title>Draft genome sequence of type strain Streptomyces ferralitis JCM 14344.</title>
        <authorList>
            <person name="Klaysubun C."/>
            <person name="Duangmal K."/>
        </authorList>
    </citation>
    <scope>NUCLEOTIDE SEQUENCE [LARGE SCALE GENOMIC DNA]</scope>
    <source>
        <strain evidence="2 3">JCM 14344</strain>
    </source>
</reference>
<keyword evidence="1" id="KW-0472">Membrane</keyword>
<accession>A0ABT5ZBW0</accession>
<keyword evidence="3" id="KW-1185">Reference proteome</keyword>
<evidence type="ECO:0000256" key="1">
    <source>
        <dbReference type="SAM" id="Phobius"/>
    </source>
</evidence>
<comment type="caution">
    <text evidence="2">The sequence shown here is derived from an EMBL/GenBank/DDBJ whole genome shotgun (WGS) entry which is preliminary data.</text>
</comment>